<keyword evidence="2" id="KW-1185">Reference proteome</keyword>
<dbReference type="RefSeq" id="WP_145831026.1">
    <property type="nucleotide sequence ID" value="NZ_BOMX01000095.1"/>
</dbReference>
<sequence>MATEPTVRDVVESAITLRLVSAEKAAVLSDWSDHPLSEYGGGDTEAEVAVGVLIDLQVGFEVHSDDVDDLVSGYEGTFEELTACTDGLVTVADVELIESAKGYDVLRFSLNGELVEWTVEHRGGDYLDQMPFFENMDAFTAPAVPKRWALIDIDGEPLPGRYVFGEPAALHAFGERFGITFEVYAAG</sequence>
<accession>A0A561VLX4</accession>
<evidence type="ECO:0000313" key="1">
    <source>
        <dbReference type="EMBL" id="TWG12603.1"/>
    </source>
</evidence>
<proteinExistence type="predicted"/>
<gene>
    <name evidence="1" type="ORF">FHX34_105470</name>
</gene>
<evidence type="ECO:0000313" key="2">
    <source>
        <dbReference type="Proteomes" id="UP000320239"/>
    </source>
</evidence>
<protein>
    <submittedName>
        <fullName evidence="1">Uncharacterized protein</fullName>
    </submittedName>
</protein>
<organism evidence="1 2">
    <name type="scientific">Actinoplanes teichomyceticus</name>
    <dbReference type="NCBI Taxonomy" id="1867"/>
    <lineage>
        <taxon>Bacteria</taxon>
        <taxon>Bacillati</taxon>
        <taxon>Actinomycetota</taxon>
        <taxon>Actinomycetes</taxon>
        <taxon>Micromonosporales</taxon>
        <taxon>Micromonosporaceae</taxon>
        <taxon>Actinoplanes</taxon>
    </lineage>
</organism>
<dbReference type="OrthoDB" id="4799037at2"/>
<comment type="caution">
    <text evidence="1">The sequence shown here is derived from an EMBL/GenBank/DDBJ whole genome shotgun (WGS) entry which is preliminary data.</text>
</comment>
<dbReference type="AlphaFoldDB" id="A0A561VLX4"/>
<reference evidence="1 2" key="1">
    <citation type="submission" date="2019-06" db="EMBL/GenBank/DDBJ databases">
        <title>Sequencing the genomes of 1000 actinobacteria strains.</title>
        <authorList>
            <person name="Klenk H.-P."/>
        </authorList>
    </citation>
    <scope>NUCLEOTIDE SEQUENCE [LARGE SCALE GENOMIC DNA]</scope>
    <source>
        <strain evidence="1 2">DSM 43866</strain>
    </source>
</reference>
<dbReference type="Proteomes" id="UP000320239">
    <property type="component" value="Unassembled WGS sequence"/>
</dbReference>
<dbReference type="EMBL" id="VIWY01000005">
    <property type="protein sequence ID" value="TWG12603.1"/>
    <property type="molecule type" value="Genomic_DNA"/>
</dbReference>
<name>A0A561VLX4_ACTTI</name>